<gene>
    <name evidence="5" type="ORF">FU839_11380</name>
</gene>
<dbReference type="OrthoDB" id="5292144at2"/>
<comment type="subcellular location">
    <subcellularLocation>
        <location evidence="1">Periplasm</location>
    </subcellularLocation>
</comment>
<organism evidence="5 6">
    <name type="scientific">Rheinheimera tangshanensis</name>
    <dbReference type="NCBI Taxonomy" id="400153"/>
    <lineage>
        <taxon>Bacteria</taxon>
        <taxon>Pseudomonadati</taxon>
        <taxon>Pseudomonadota</taxon>
        <taxon>Gammaproteobacteria</taxon>
        <taxon>Chromatiales</taxon>
        <taxon>Chromatiaceae</taxon>
        <taxon>Rheinheimera</taxon>
    </lineage>
</organism>
<dbReference type="PROSITE" id="PS51318">
    <property type="entry name" value="TAT"/>
    <property type="match status" value="1"/>
</dbReference>
<keyword evidence="3" id="KW-0732">Signal</keyword>
<dbReference type="EMBL" id="VRLR01000006">
    <property type="protein sequence ID" value="TXK80547.1"/>
    <property type="molecule type" value="Genomic_DNA"/>
</dbReference>
<dbReference type="RefSeq" id="WP_147904447.1">
    <property type="nucleotide sequence ID" value="NZ_BAAAGC010000010.1"/>
</dbReference>
<dbReference type="PANTHER" id="PTHR30024:SF47">
    <property type="entry name" value="TAURINE-BINDING PERIPLASMIC PROTEIN"/>
    <property type="match status" value="1"/>
</dbReference>
<evidence type="ECO:0000256" key="2">
    <source>
        <dbReference type="ARBA" id="ARBA00010742"/>
    </source>
</evidence>
<evidence type="ECO:0000256" key="3">
    <source>
        <dbReference type="ARBA" id="ARBA00022729"/>
    </source>
</evidence>
<proteinExistence type="inferred from homology"/>
<comment type="caution">
    <text evidence="5">The sequence shown here is derived from an EMBL/GenBank/DDBJ whole genome shotgun (WGS) entry which is preliminary data.</text>
</comment>
<reference evidence="5 6" key="1">
    <citation type="submission" date="2019-08" db="EMBL/GenBank/DDBJ databases">
        <title>Draft genome analysis of Rheinheimera tangshanensis isolated from the roots of fresh rice plants (Oryza sativa).</title>
        <authorList>
            <person name="Yu Q."/>
            <person name="Qi Y."/>
            <person name="Zhang H."/>
            <person name="Pu J."/>
        </authorList>
    </citation>
    <scope>NUCLEOTIDE SEQUENCE [LARGE SCALE GENOMIC DNA]</scope>
    <source>
        <strain evidence="5 6">JA3-B52</strain>
    </source>
</reference>
<dbReference type="InterPro" id="IPR006311">
    <property type="entry name" value="TAT_signal"/>
</dbReference>
<dbReference type="Gene3D" id="3.40.190.10">
    <property type="entry name" value="Periplasmic binding protein-like II"/>
    <property type="match status" value="2"/>
</dbReference>
<name>A0A5C8LUZ1_9GAMM</name>
<dbReference type="Pfam" id="PF09084">
    <property type="entry name" value="NMT1"/>
    <property type="match status" value="1"/>
</dbReference>
<evidence type="ECO:0000256" key="1">
    <source>
        <dbReference type="ARBA" id="ARBA00004418"/>
    </source>
</evidence>
<dbReference type="InterPro" id="IPR015168">
    <property type="entry name" value="SsuA/THI5"/>
</dbReference>
<evidence type="ECO:0000313" key="5">
    <source>
        <dbReference type="EMBL" id="TXK80547.1"/>
    </source>
</evidence>
<dbReference type="PANTHER" id="PTHR30024">
    <property type="entry name" value="ALIPHATIC SULFONATES-BINDING PROTEIN-RELATED"/>
    <property type="match status" value="1"/>
</dbReference>
<sequence>MGNLFGLSRRRFLQLCVASPLLLTAASACGRKKDFSLGVYQHPGHEAFYISDHFNLLPDNVMLRKSQSAEVIVSAMLAGELDAATLALDEVLTCLAADIPLQVILILSRSCGANVLLSRPELTSAAQLKGKIIALESRAVSELLLEHYLQKSGLQRQDIEVAYLPQLKQLMAWENGQIDAAINTPPVSHYIERTGAKRLFDSSQCPALMFQVLAVRTDRVNLLSDIPALLLNSYYLGLDHLRLFSGDSLRRTAFWRNLTLSETTNYFASVQYPGLAQNIALLSESDALHKAMQQLIRFMPAAAQPKIYSPALFDTAALRQLVLN</sequence>
<comment type="similarity">
    <text evidence="2">Belongs to the bacterial solute-binding protein SsuA/TauA family.</text>
</comment>
<evidence type="ECO:0000313" key="6">
    <source>
        <dbReference type="Proteomes" id="UP000321814"/>
    </source>
</evidence>
<dbReference type="GO" id="GO:0042597">
    <property type="term" value="C:periplasmic space"/>
    <property type="evidence" value="ECO:0007669"/>
    <property type="project" value="UniProtKB-SubCell"/>
</dbReference>
<keyword evidence="6" id="KW-1185">Reference proteome</keyword>
<dbReference type="AlphaFoldDB" id="A0A5C8LUZ1"/>
<dbReference type="Proteomes" id="UP000321814">
    <property type="component" value="Unassembled WGS sequence"/>
</dbReference>
<dbReference type="SUPFAM" id="SSF53850">
    <property type="entry name" value="Periplasmic binding protein-like II"/>
    <property type="match status" value="1"/>
</dbReference>
<accession>A0A5C8LUZ1</accession>
<feature type="domain" description="SsuA/THI5-like" evidence="4">
    <location>
        <begin position="69"/>
        <end position="183"/>
    </location>
</feature>
<protein>
    <recommendedName>
        <fullName evidence="4">SsuA/THI5-like domain-containing protein</fullName>
    </recommendedName>
</protein>
<evidence type="ECO:0000259" key="4">
    <source>
        <dbReference type="Pfam" id="PF09084"/>
    </source>
</evidence>